<dbReference type="SUPFAM" id="SSF55781">
    <property type="entry name" value="GAF domain-like"/>
    <property type="match status" value="1"/>
</dbReference>
<dbReference type="InterPro" id="IPR014757">
    <property type="entry name" value="Tscrpt_reg_IclR_C"/>
</dbReference>
<evidence type="ECO:0000313" key="6">
    <source>
        <dbReference type="EMBL" id="SDM64222.1"/>
    </source>
</evidence>
<feature type="domain" description="HTH iclR-type" evidence="4">
    <location>
        <begin position="10"/>
        <end position="70"/>
    </location>
</feature>
<evidence type="ECO:0000259" key="5">
    <source>
        <dbReference type="PROSITE" id="PS51078"/>
    </source>
</evidence>
<dbReference type="PROSITE" id="PS51078">
    <property type="entry name" value="ICLR_ED"/>
    <property type="match status" value="1"/>
</dbReference>
<proteinExistence type="predicted"/>
<name>A0A1G9UWA3_9EURY</name>
<protein>
    <submittedName>
        <fullName evidence="6">DNA-binding transcriptional regulator, IclR family</fullName>
    </submittedName>
</protein>
<dbReference type="Proteomes" id="UP000199370">
    <property type="component" value="Unassembled WGS sequence"/>
</dbReference>
<evidence type="ECO:0000259" key="4">
    <source>
        <dbReference type="PROSITE" id="PS51077"/>
    </source>
</evidence>
<organism evidence="6 7">
    <name type="scientific">Haloarchaeobius iranensis</name>
    <dbReference type="NCBI Taxonomy" id="996166"/>
    <lineage>
        <taxon>Archaea</taxon>
        <taxon>Methanobacteriati</taxon>
        <taxon>Methanobacteriota</taxon>
        <taxon>Stenosarchaea group</taxon>
        <taxon>Halobacteria</taxon>
        <taxon>Halobacteriales</taxon>
        <taxon>Halorubellaceae</taxon>
        <taxon>Haloarchaeobius</taxon>
    </lineage>
</organism>
<dbReference type="SUPFAM" id="SSF46785">
    <property type="entry name" value="Winged helix' DNA-binding domain"/>
    <property type="match status" value="1"/>
</dbReference>
<dbReference type="InterPro" id="IPR036390">
    <property type="entry name" value="WH_DNA-bd_sf"/>
</dbReference>
<dbReference type="EMBL" id="FNIA01000005">
    <property type="protein sequence ID" value="SDM64222.1"/>
    <property type="molecule type" value="Genomic_DNA"/>
</dbReference>
<dbReference type="Gene3D" id="3.30.450.40">
    <property type="match status" value="1"/>
</dbReference>
<dbReference type="GO" id="GO:0003677">
    <property type="term" value="F:DNA binding"/>
    <property type="evidence" value="ECO:0007669"/>
    <property type="project" value="UniProtKB-KW"/>
</dbReference>
<dbReference type="Gene3D" id="1.10.10.10">
    <property type="entry name" value="Winged helix-like DNA-binding domain superfamily/Winged helix DNA-binding domain"/>
    <property type="match status" value="1"/>
</dbReference>
<dbReference type="RefSeq" id="WP_089732054.1">
    <property type="nucleotide sequence ID" value="NZ_FNIA01000005.1"/>
</dbReference>
<dbReference type="InterPro" id="IPR029016">
    <property type="entry name" value="GAF-like_dom_sf"/>
</dbReference>
<keyword evidence="7" id="KW-1185">Reference proteome</keyword>
<dbReference type="Pfam" id="PF01614">
    <property type="entry name" value="IclR_C"/>
    <property type="match status" value="1"/>
</dbReference>
<dbReference type="InterPro" id="IPR036388">
    <property type="entry name" value="WH-like_DNA-bd_sf"/>
</dbReference>
<reference evidence="6 7" key="1">
    <citation type="submission" date="2016-10" db="EMBL/GenBank/DDBJ databases">
        <authorList>
            <person name="de Groot N.N."/>
        </authorList>
    </citation>
    <scope>NUCLEOTIDE SEQUENCE [LARGE SCALE GENOMIC DNA]</scope>
    <source>
        <strain evidence="7">EB21,IBRC-M 10013,KCTC 4048</strain>
    </source>
</reference>
<accession>A0A1G9UWA3</accession>
<dbReference type="InterPro" id="IPR005471">
    <property type="entry name" value="Tscrpt_reg_IclR_N"/>
</dbReference>
<evidence type="ECO:0000256" key="3">
    <source>
        <dbReference type="ARBA" id="ARBA00023163"/>
    </source>
</evidence>
<dbReference type="CDD" id="cd00090">
    <property type="entry name" value="HTH_ARSR"/>
    <property type="match status" value="1"/>
</dbReference>
<gene>
    <name evidence="6" type="ORF">SAMN05192554_10544</name>
</gene>
<dbReference type="InterPro" id="IPR011991">
    <property type="entry name" value="ArsR-like_HTH"/>
</dbReference>
<keyword evidence="2 6" id="KW-0238">DNA-binding</keyword>
<dbReference type="PROSITE" id="PS51077">
    <property type="entry name" value="HTH_ICLR"/>
    <property type="match status" value="1"/>
</dbReference>
<evidence type="ECO:0000256" key="2">
    <source>
        <dbReference type="ARBA" id="ARBA00023125"/>
    </source>
</evidence>
<keyword evidence="3" id="KW-0804">Transcription</keyword>
<dbReference type="GO" id="GO:0045892">
    <property type="term" value="P:negative regulation of DNA-templated transcription"/>
    <property type="evidence" value="ECO:0007669"/>
    <property type="project" value="TreeGrafter"/>
</dbReference>
<dbReference type="SMART" id="SM00346">
    <property type="entry name" value="HTH_ICLR"/>
    <property type="match status" value="1"/>
</dbReference>
<feature type="domain" description="IclR-ED" evidence="5">
    <location>
        <begin position="71"/>
        <end position="247"/>
    </location>
</feature>
<dbReference type="PANTHER" id="PTHR30136">
    <property type="entry name" value="HELIX-TURN-HELIX TRANSCRIPTIONAL REGULATOR, ICLR FAMILY"/>
    <property type="match status" value="1"/>
</dbReference>
<evidence type="ECO:0000313" key="7">
    <source>
        <dbReference type="Proteomes" id="UP000199370"/>
    </source>
</evidence>
<dbReference type="InterPro" id="IPR050707">
    <property type="entry name" value="HTH_MetabolicPath_Reg"/>
</dbReference>
<dbReference type="STRING" id="996166.SAMN05192554_10544"/>
<dbReference type="OrthoDB" id="14763at2157"/>
<dbReference type="GO" id="GO:0003700">
    <property type="term" value="F:DNA-binding transcription factor activity"/>
    <property type="evidence" value="ECO:0007669"/>
    <property type="project" value="TreeGrafter"/>
</dbReference>
<evidence type="ECO:0000256" key="1">
    <source>
        <dbReference type="ARBA" id="ARBA00023015"/>
    </source>
</evidence>
<dbReference type="Pfam" id="PF09339">
    <property type="entry name" value="HTH_IclR"/>
    <property type="match status" value="1"/>
</dbReference>
<dbReference type="PANTHER" id="PTHR30136:SF35">
    <property type="entry name" value="HTH-TYPE TRANSCRIPTIONAL REGULATOR RV1719"/>
    <property type="match status" value="1"/>
</dbReference>
<keyword evidence="1" id="KW-0805">Transcription regulation</keyword>
<dbReference type="AlphaFoldDB" id="A0A1G9UWA3"/>
<sequence>MTESDQPATLTAPRKTFAVVEAMADAGGTVRVTALADELGYTRSTTYKHLATLRELGYVVKEGVEYSLSYRFVSVGERVRQGSALYHAAKPHVDQLAETTDETAGIVVKQGSSAVDLYQSTDHPSEAVLTAPELHCSAPGKAILARLDAAAVDAVVEADGLPARTENTITDREALDAELATARERGITIERGEQREGIHGVAVAFETDETVAAVYVAGHADRLSSKRLEENVSGMVLGTVRRIEESL</sequence>